<dbReference type="Pfam" id="PF00512">
    <property type="entry name" value="HisKA"/>
    <property type="match status" value="1"/>
</dbReference>
<dbReference type="PROSITE" id="PS50110">
    <property type="entry name" value="RESPONSE_REGULATORY"/>
    <property type="match status" value="1"/>
</dbReference>
<dbReference type="InterPro" id="IPR003661">
    <property type="entry name" value="HisK_dim/P_dom"/>
</dbReference>
<keyword evidence="8" id="KW-1185">Reference proteome</keyword>
<dbReference type="Gene3D" id="3.40.50.2300">
    <property type="match status" value="1"/>
</dbReference>
<dbReference type="SUPFAM" id="SSF47384">
    <property type="entry name" value="Homodimeric domain of signal transducing histidine kinase"/>
    <property type="match status" value="1"/>
</dbReference>
<dbReference type="InterPro" id="IPR001789">
    <property type="entry name" value="Sig_transdc_resp-reg_receiver"/>
</dbReference>
<dbReference type="SMART" id="SM00448">
    <property type="entry name" value="REC"/>
    <property type="match status" value="1"/>
</dbReference>
<dbReference type="InterPro" id="IPR036097">
    <property type="entry name" value="HisK_dim/P_sf"/>
</dbReference>
<dbReference type="EMBL" id="KE145354">
    <property type="protein sequence ID" value="EPE35432.1"/>
    <property type="molecule type" value="Genomic_DNA"/>
</dbReference>
<dbReference type="OrthoDB" id="303614at2759"/>
<evidence type="ECO:0000256" key="3">
    <source>
        <dbReference type="SAM" id="Coils"/>
    </source>
</evidence>
<dbReference type="PANTHER" id="PTHR43719">
    <property type="entry name" value="TWO-COMPONENT HISTIDINE KINASE"/>
    <property type="match status" value="1"/>
</dbReference>
<dbReference type="InterPro" id="IPR036890">
    <property type="entry name" value="HATPase_C_sf"/>
</dbReference>
<feature type="region of interest" description="Disordered" evidence="4">
    <location>
        <begin position="987"/>
        <end position="1116"/>
    </location>
</feature>
<dbReference type="Proteomes" id="UP000016922">
    <property type="component" value="Unassembled WGS sequence"/>
</dbReference>
<dbReference type="KEGG" id="glz:GLAREA_11131"/>
<dbReference type="PANTHER" id="PTHR43719:SF72">
    <property type="entry name" value="HISTIDINE KINASE_RESPONSE REGULATOR, PUTATIVE (AFU_ORTHOLOGUE AFUA_8G06140)-RELATED"/>
    <property type="match status" value="1"/>
</dbReference>
<dbReference type="InterPro" id="IPR050956">
    <property type="entry name" value="2C_system_His_kinase"/>
</dbReference>
<organism evidence="7 8">
    <name type="scientific">Glarea lozoyensis (strain ATCC 20868 / MF5171)</name>
    <dbReference type="NCBI Taxonomy" id="1116229"/>
    <lineage>
        <taxon>Eukaryota</taxon>
        <taxon>Fungi</taxon>
        <taxon>Dikarya</taxon>
        <taxon>Ascomycota</taxon>
        <taxon>Pezizomycotina</taxon>
        <taxon>Leotiomycetes</taxon>
        <taxon>Helotiales</taxon>
        <taxon>Helotiaceae</taxon>
        <taxon>Glarea</taxon>
    </lineage>
</organism>
<keyword evidence="3" id="KW-0175">Coiled coil</keyword>
<sequence>MMEVMDSMLPRTANTRNVRDMRQSRRALELRKFFAPAQFKDPEALGGFNASINNDGALDAYVETVLWRLRGTHAMVRKLMTVETQYFITGATRQAGVDDDLIVKKDDWFGCSNVNTPGGLCENTLTLKNTTSNYPCFIIQDLSKDKRFASLPVVDGSVASYRFYAGTPITTNQGVNIGTLFLFDERPRSGLAEHQRKFLSNQATNIMRHLESKREAAERRRVALMSKGIASFLERTMRRKGDVSSSSDGSVAEAGTYDVVDDDADGIAAQAHEAVNVANDSISNAKSSVLDQIRKTLDDAADILRESLELVVGGVVFLDPTIGYSETGHNEAYLDASTDLGQYVEGQEAAETEQNNSTEDIPPSELTSAFDDLYLASSTVRSSVDKHKPAKVQAMSAAQVATWDPESKVLDGKTLQTLINSYPNGNVWYMDDEGYFSSLEQMQVLKRNYSSLNRSVSPTILTKQRAEAIMLSKIFHDAKQIIFLPLWDAGGDRWYSGVFVWSQSAVPVFTVDSEIAYLSAFTNSVMVEISRLDAITANKMKSDFISSISHEFRSPLHAILASAEFLRDSKLDVTQLEFVSTIQNCGGTLLDTMNHVLDYSKINSFNSIEKSGNSKESTGISNELFQVANLALLCEDLINGMIAGSEYSELANGHRDPALNQYSEIRSRLAIVLDVETRNWDFTIQAGALRRIVMNIFGNAQKYTDKGFIQVKLRVQDSSSYEGKESTPSGKFLRLNIRDSGRGMSSEYMERKLYHPFAQEDSFATGVGLGLSIVWSIVNQLGGKIHVRSELGKGTDVEVTLPLEKAEEPEGLSIDAPDSVFASVDGSKVLSTLRERAAGKSISILQNTKPGAAHKDVFWECIVRYCKEWYGFEIKPSGGDIIVTDELDMEKHNKDSKIVMVHKGMICPIKRDPAQSFVIDICCPVGPFKLAKIILELLDRQHDAGSFSHRADAGTQTPAGSPEERKILDGIILTDYGFPLQSLREVLARDSESSSNVSTPPTATSTNPAPAEDETVNTPGTWALRLPEAVRSKSLSPRRIKDPTASPDIPPRDSSLQSFINNPPNQVKPSSPPRSSSPQPPPREPLLQPSIATPQTQPQSAPLPEPSSTPTSPPTSLQILAVDDNAVNLQLLKRFLQKRTADTILTARDGFEAVNAYKTALTNPNPALKTFDVVFMDISMPGMDGFEATRVIRKLEAEREKSEQEKVRRAYVVALTGLASRRDRDEAVESGLDDFLTKPVSFKRIGELLGRLEREKIVRCAGVGS</sequence>
<dbReference type="SMART" id="SM00388">
    <property type="entry name" value="HisKA"/>
    <property type="match status" value="1"/>
</dbReference>
<dbReference type="Pfam" id="PF02518">
    <property type="entry name" value="HATPase_c"/>
    <property type="match status" value="1"/>
</dbReference>
<keyword evidence="1 2" id="KW-0597">Phosphoprotein</keyword>
<dbReference type="OMA" id="YHPFAQE"/>
<evidence type="ECO:0000313" key="8">
    <source>
        <dbReference type="Proteomes" id="UP000016922"/>
    </source>
</evidence>
<feature type="coiled-coil region" evidence="3">
    <location>
        <begin position="200"/>
        <end position="227"/>
    </location>
</feature>
<dbReference type="Gene3D" id="3.30.565.10">
    <property type="entry name" value="Histidine kinase-like ATPase, C-terminal domain"/>
    <property type="match status" value="1"/>
</dbReference>
<dbReference type="GO" id="GO:0000155">
    <property type="term" value="F:phosphorelay sensor kinase activity"/>
    <property type="evidence" value="ECO:0007669"/>
    <property type="project" value="InterPro"/>
</dbReference>
<protein>
    <submittedName>
        <fullName evidence="7">CheY-like protein</fullName>
    </submittedName>
</protein>
<dbReference type="SUPFAM" id="SSF52172">
    <property type="entry name" value="CheY-like"/>
    <property type="match status" value="1"/>
</dbReference>
<dbReference type="SUPFAM" id="SSF55781">
    <property type="entry name" value="GAF domain-like"/>
    <property type="match status" value="1"/>
</dbReference>
<dbReference type="AlphaFoldDB" id="S3DAF0"/>
<dbReference type="eggNOG" id="KOG0519">
    <property type="taxonomic scope" value="Eukaryota"/>
</dbReference>
<evidence type="ECO:0000259" key="6">
    <source>
        <dbReference type="PROSITE" id="PS50110"/>
    </source>
</evidence>
<dbReference type="InterPro" id="IPR011006">
    <property type="entry name" value="CheY-like_superfamily"/>
</dbReference>
<evidence type="ECO:0000313" key="7">
    <source>
        <dbReference type="EMBL" id="EPE35432.1"/>
    </source>
</evidence>
<proteinExistence type="predicted"/>
<name>S3DAF0_GLAL2</name>
<dbReference type="FunFam" id="1.10.287.130:FF:000023">
    <property type="entry name" value="Sensor histidine kinase/response regulator, putative"/>
    <property type="match status" value="1"/>
</dbReference>
<dbReference type="PROSITE" id="PS50109">
    <property type="entry name" value="HIS_KIN"/>
    <property type="match status" value="1"/>
</dbReference>
<dbReference type="RefSeq" id="XP_008077511.1">
    <property type="nucleotide sequence ID" value="XM_008079320.1"/>
</dbReference>
<dbReference type="Gene3D" id="1.10.287.130">
    <property type="match status" value="1"/>
</dbReference>
<gene>
    <name evidence="7" type="ORF">GLAREA_11131</name>
</gene>
<dbReference type="GeneID" id="19470173"/>
<dbReference type="InterPro" id="IPR005467">
    <property type="entry name" value="His_kinase_dom"/>
</dbReference>
<feature type="compositionally biased region" description="Polar residues" evidence="4">
    <location>
        <begin position="1054"/>
        <end position="1068"/>
    </location>
</feature>
<feature type="domain" description="Histidine kinase" evidence="5">
    <location>
        <begin position="547"/>
        <end position="805"/>
    </location>
</feature>
<dbReference type="InterPro" id="IPR004358">
    <property type="entry name" value="Sig_transdc_His_kin-like_C"/>
</dbReference>
<evidence type="ECO:0000259" key="5">
    <source>
        <dbReference type="PROSITE" id="PS50109"/>
    </source>
</evidence>
<accession>S3DAF0</accession>
<dbReference type="CDD" id="cd17546">
    <property type="entry name" value="REC_hyHK_CKI1_RcsC-like"/>
    <property type="match status" value="1"/>
</dbReference>
<dbReference type="CDD" id="cd00082">
    <property type="entry name" value="HisKA"/>
    <property type="match status" value="1"/>
</dbReference>
<feature type="compositionally biased region" description="Low complexity" evidence="4">
    <location>
        <begin position="993"/>
        <end position="1010"/>
    </location>
</feature>
<evidence type="ECO:0000256" key="4">
    <source>
        <dbReference type="SAM" id="MobiDB-lite"/>
    </source>
</evidence>
<dbReference type="HOGENOM" id="CLU_002763_0_0_1"/>
<dbReference type="InterPro" id="IPR003594">
    <property type="entry name" value="HATPase_dom"/>
</dbReference>
<evidence type="ECO:0000256" key="2">
    <source>
        <dbReference type="PROSITE-ProRule" id="PRU00169"/>
    </source>
</evidence>
<dbReference type="SUPFAM" id="SSF55874">
    <property type="entry name" value="ATPase domain of HSP90 chaperone/DNA topoisomerase II/histidine kinase"/>
    <property type="match status" value="1"/>
</dbReference>
<feature type="compositionally biased region" description="Pro residues" evidence="4">
    <location>
        <begin position="1101"/>
        <end position="1113"/>
    </location>
</feature>
<dbReference type="Pfam" id="PF00072">
    <property type="entry name" value="Response_reg"/>
    <property type="match status" value="1"/>
</dbReference>
<feature type="domain" description="Response regulatory" evidence="6">
    <location>
        <begin position="1118"/>
        <end position="1253"/>
    </location>
</feature>
<reference evidence="7 8" key="1">
    <citation type="journal article" date="2013" name="BMC Genomics">
        <title>Genomics-driven discovery of the pneumocandin biosynthetic gene cluster in the fungus Glarea lozoyensis.</title>
        <authorList>
            <person name="Chen L."/>
            <person name="Yue Q."/>
            <person name="Zhang X."/>
            <person name="Xiang M."/>
            <person name="Wang C."/>
            <person name="Li S."/>
            <person name="Che Y."/>
            <person name="Ortiz-Lopez F.J."/>
            <person name="Bills G.F."/>
            <person name="Liu X."/>
            <person name="An Z."/>
        </authorList>
    </citation>
    <scope>NUCLEOTIDE SEQUENCE [LARGE SCALE GENOMIC DNA]</scope>
    <source>
        <strain evidence="8">ATCC 20868 / MF5171</strain>
    </source>
</reference>
<dbReference type="PRINTS" id="PR00344">
    <property type="entry name" value="BCTRLSENSOR"/>
</dbReference>
<dbReference type="SMART" id="SM00387">
    <property type="entry name" value="HATPase_c"/>
    <property type="match status" value="1"/>
</dbReference>
<feature type="modified residue" description="4-aspartylphosphate" evidence="2">
    <location>
        <position position="1177"/>
    </location>
</feature>
<feature type="compositionally biased region" description="Polar residues" evidence="4">
    <location>
        <begin position="1091"/>
        <end position="1100"/>
    </location>
</feature>
<evidence type="ECO:0000256" key="1">
    <source>
        <dbReference type="ARBA" id="ARBA00022553"/>
    </source>
</evidence>